<dbReference type="CDD" id="cd02440">
    <property type="entry name" value="AdoMet_MTases"/>
    <property type="match status" value="1"/>
</dbReference>
<dbReference type="SUPFAM" id="SSF53335">
    <property type="entry name" value="S-adenosyl-L-methionine-dependent methyltransferases"/>
    <property type="match status" value="1"/>
</dbReference>
<dbReference type="Gene3D" id="3.40.50.150">
    <property type="entry name" value="Vaccinia Virus protein VP39"/>
    <property type="match status" value="1"/>
</dbReference>
<dbReference type="GO" id="GO:0032259">
    <property type="term" value="P:methylation"/>
    <property type="evidence" value="ECO:0007669"/>
    <property type="project" value="UniProtKB-KW"/>
</dbReference>
<dbReference type="KEGG" id="cmp:Cha6605_2449"/>
<reference evidence="6 7" key="1">
    <citation type="submission" date="2012-05" db="EMBL/GenBank/DDBJ databases">
        <title>Finished chromosome of genome of Chamaesiphon sp. PCC 6605.</title>
        <authorList>
            <consortium name="US DOE Joint Genome Institute"/>
            <person name="Gugger M."/>
            <person name="Coursin T."/>
            <person name="Rippka R."/>
            <person name="Tandeau De Marsac N."/>
            <person name="Huntemann M."/>
            <person name="Wei C.-L."/>
            <person name="Han J."/>
            <person name="Detter J.C."/>
            <person name="Han C."/>
            <person name="Tapia R."/>
            <person name="Chen A."/>
            <person name="Kyrpides N."/>
            <person name="Mavromatis K."/>
            <person name="Markowitz V."/>
            <person name="Szeto E."/>
            <person name="Ivanova N."/>
            <person name="Pagani I."/>
            <person name="Pati A."/>
            <person name="Goodwin L."/>
            <person name="Nordberg H.P."/>
            <person name="Cantor M.N."/>
            <person name="Hua S.X."/>
            <person name="Woyke T."/>
            <person name="Kerfeld C.A."/>
        </authorList>
    </citation>
    <scope>NUCLEOTIDE SEQUENCE [LARGE SCALE GENOMIC DNA]</scope>
    <source>
        <strain evidence="7">ATCC 27169 / PCC 6605</strain>
    </source>
</reference>
<dbReference type="PANTHER" id="PTHR13610:SF11">
    <property type="entry name" value="METHYLTRANSFERASE DOMAIN-CONTAINING PROTEIN"/>
    <property type="match status" value="1"/>
</dbReference>
<feature type="region of interest" description="Disordered" evidence="4">
    <location>
        <begin position="73"/>
        <end position="93"/>
    </location>
</feature>
<organism evidence="6 7">
    <name type="scientific">Chamaesiphon minutus (strain ATCC 27169 / PCC 6605)</name>
    <dbReference type="NCBI Taxonomy" id="1173020"/>
    <lineage>
        <taxon>Bacteria</taxon>
        <taxon>Bacillati</taxon>
        <taxon>Cyanobacteriota</taxon>
        <taxon>Cyanophyceae</taxon>
        <taxon>Gomontiellales</taxon>
        <taxon>Chamaesiphonaceae</taxon>
        <taxon>Chamaesiphon</taxon>
    </lineage>
</organism>
<keyword evidence="7" id="KW-1185">Reference proteome</keyword>
<dbReference type="OrthoDB" id="281208at2"/>
<dbReference type="PATRIC" id="fig|1173020.3.peg.2793"/>
<protein>
    <submittedName>
        <fullName evidence="6">Ribosomal protein L11 methylase</fullName>
    </submittedName>
</protein>
<name>K9UGE8_CHAP6</name>
<evidence type="ECO:0000256" key="3">
    <source>
        <dbReference type="ARBA" id="ARBA00022691"/>
    </source>
</evidence>
<dbReference type="PANTHER" id="PTHR13610">
    <property type="entry name" value="METHYLTRANSFERASE DOMAIN-CONTAINING PROTEIN"/>
    <property type="match status" value="1"/>
</dbReference>
<dbReference type="GO" id="GO:0016279">
    <property type="term" value="F:protein-lysine N-methyltransferase activity"/>
    <property type="evidence" value="ECO:0007669"/>
    <property type="project" value="InterPro"/>
</dbReference>
<dbReference type="InterPro" id="IPR026170">
    <property type="entry name" value="FAM173A/B"/>
</dbReference>
<dbReference type="InterPro" id="IPR029063">
    <property type="entry name" value="SAM-dependent_MTases_sf"/>
</dbReference>
<keyword evidence="6" id="KW-0689">Ribosomal protein</keyword>
<evidence type="ECO:0000256" key="2">
    <source>
        <dbReference type="ARBA" id="ARBA00022679"/>
    </source>
</evidence>
<dbReference type="STRING" id="1173020.Cha6605_2449"/>
<sequence>MRGERVKGHNFISLYPFPLNKHINTNNEEKIVKRPYLFELLITGVCIVGASITGCTQSSIIATTEIDRAVAQTAPTDGNSPSPAQPVQKDVPYVPTPTPVVNEMLRIANVNKNDVLYDLGSGDGRIVITAAQKFGTRGVGIDIDPQRIKEANQNARKARVTDRVQFRQQNLFETDFSNATVVTLYLLPEINLKLRPKLLSQLKPGTRIVSHAFDMGDWKPQKVVNVGGQTIYYWTVPRKATALPVRS</sequence>
<dbReference type="AlphaFoldDB" id="K9UGE8"/>
<evidence type="ECO:0000256" key="4">
    <source>
        <dbReference type="SAM" id="MobiDB-lite"/>
    </source>
</evidence>
<feature type="compositionally biased region" description="Polar residues" evidence="4">
    <location>
        <begin position="73"/>
        <end position="82"/>
    </location>
</feature>
<dbReference type="EMBL" id="CP003600">
    <property type="protein sequence ID" value="AFY93506.1"/>
    <property type="molecule type" value="Genomic_DNA"/>
</dbReference>
<dbReference type="HOGENOM" id="CLU_068443_2_0_3"/>
<feature type="domain" description="Methyltransferase" evidence="5">
    <location>
        <begin position="112"/>
        <end position="223"/>
    </location>
</feature>
<proteinExistence type="predicted"/>
<keyword evidence="3" id="KW-0949">S-adenosyl-L-methionine</keyword>
<dbReference type="Proteomes" id="UP000010366">
    <property type="component" value="Chromosome"/>
</dbReference>
<keyword evidence="6" id="KW-0687">Ribonucleoprotein</keyword>
<accession>K9UGE8</accession>
<keyword evidence="1 6" id="KW-0489">Methyltransferase</keyword>
<dbReference type="InterPro" id="IPR025714">
    <property type="entry name" value="Methyltranfer_dom"/>
</dbReference>
<evidence type="ECO:0000313" key="6">
    <source>
        <dbReference type="EMBL" id="AFY93506.1"/>
    </source>
</evidence>
<dbReference type="eggNOG" id="COG2264">
    <property type="taxonomic scope" value="Bacteria"/>
</dbReference>
<gene>
    <name evidence="6" type="ORF">Cha6605_2449</name>
</gene>
<dbReference type="Pfam" id="PF13847">
    <property type="entry name" value="Methyltransf_31"/>
    <property type="match status" value="1"/>
</dbReference>
<keyword evidence="2" id="KW-0808">Transferase</keyword>
<evidence type="ECO:0000313" key="7">
    <source>
        <dbReference type="Proteomes" id="UP000010366"/>
    </source>
</evidence>
<dbReference type="GO" id="GO:0005840">
    <property type="term" value="C:ribosome"/>
    <property type="evidence" value="ECO:0007669"/>
    <property type="project" value="UniProtKB-KW"/>
</dbReference>
<evidence type="ECO:0000256" key="1">
    <source>
        <dbReference type="ARBA" id="ARBA00022603"/>
    </source>
</evidence>
<evidence type="ECO:0000259" key="5">
    <source>
        <dbReference type="Pfam" id="PF13847"/>
    </source>
</evidence>